<dbReference type="Gene3D" id="1.25.40.10">
    <property type="entry name" value="Tetratricopeptide repeat domain"/>
    <property type="match status" value="1"/>
</dbReference>
<dbReference type="EMBL" id="CP039291">
    <property type="protein sequence ID" value="QCB93947.1"/>
    <property type="molecule type" value="Genomic_DNA"/>
</dbReference>
<gene>
    <name evidence="2" type="ORF">E5225_10615</name>
</gene>
<reference evidence="2 3" key="1">
    <citation type="submission" date="2019-04" db="EMBL/GenBank/DDBJ databases">
        <title>Isolation and identification of Cellulomonas shaoxiangyii sp. Nov. isolated from feces of the Tibetan antelopes (Pantholops hodgsonii) in the Qinghai-Tibet plateau of China.</title>
        <authorList>
            <person name="Tian Z."/>
        </authorList>
    </citation>
    <scope>NUCLEOTIDE SEQUENCE [LARGE SCALE GENOMIC DNA]</scope>
    <source>
        <strain evidence="2 3">Z28</strain>
    </source>
</reference>
<keyword evidence="3" id="KW-1185">Reference proteome</keyword>
<protein>
    <recommendedName>
        <fullName evidence="4">Tetratricopeptide repeat protein</fullName>
    </recommendedName>
</protein>
<dbReference type="SUPFAM" id="SSF48452">
    <property type="entry name" value="TPR-like"/>
    <property type="match status" value="1"/>
</dbReference>
<keyword evidence="1" id="KW-1133">Transmembrane helix</keyword>
<dbReference type="Proteomes" id="UP000296469">
    <property type="component" value="Chromosome"/>
</dbReference>
<proteinExistence type="predicted"/>
<feature type="transmembrane region" description="Helical" evidence="1">
    <location>
        <begin position="40"/>
        <end position="62"/>
    </location>
</feature>
<evidence type="ECO:0000256" key="1">
    <source>
        <dbReference type="SAM" id="Phobius"/>
    </source>
</evidence>
<keyword evidence="1" id="KW-0812">Transmembrane</keyword>
<dbReference type="OrthoDB" id="4485518at2"/>
<dbReference type="KEGG" id="celz:E5225_10615"/>
<organism evidence="2 3">
    <name type="scientific">Cellulomonas shaoxiangyii</name>
    <dbReference type="NCBI Taxonomy" id="2566013"/>
    <lineage>
        <taxon>Bacteria</taxon>
        <taxon>Bacillati</taxon>
        <taxon>Actinomycetota</taxon>
        <taxon>Actinomycetes</taxon>
        <taxon>Micrococcales</taxon>
        <taxon>Cellulomonadaceae</taxon>
        <taxon>Cellulomonas</taxon>
    </lineage>
</organism>
<evidence type="ECO:0008006" key="4">
    <source>
        <dbReference type="Google" id="ProtNLM"/>
    </source>
</evidence>
<evidence type="ECO:0000313" key="3">
    <source>
        <dbReference type="Proteomes" id="UP000296469"/>
    </source>
</evidence>
<keyword evidence="1" id="KW-0472">Membrane</keyword>
<dbReference type="InterPro" id="IPR011990">
    <property type="entry name" value="TPR-like_helical_dom_sf"/>
</dbReference>
<feature type="transmembrane region" description="Helical" evidence="1">
    <location>
        <begin position="12"/>
        <end position="34"/>
    </location>
</feature>
<evidence type="ECO:0000313" key="2">
    <source>
        <dbReference type="EMBL" id="QCB93947.1"/>
    </source>
</evidence>
<dbReference type="RefSeq" id="WP_135972527.1">
    <property type="nucleotide sequence ID" value="NZ_CP039291.1"/>
</dbReference>
<name>A0A4P7SKE5_9CELL</name>
<dbReference type="AlphaFoldDB" id="A0A4P7SKE5"/>
<sequence length="161" mass="16894">MSDAPRRSRSGLWAALVLTALLAVYVGVVAVRAFQLIGTGAAVGVALGVALLVAPLLVVVLIGRELLLAVRVQRLADTLAAAGRLPVDDLPRSPGGRVDRAAARAAFDAHRARVQAAPGDWEAWYHLGFAYDAAGDRRRARAALRTAVRLHRGGPAPSDLP</sequence>
<accession>A0A4P7SKE5</accession>